<dbReference type="HOGENOM" id="CLU_084784_0_0_6"/>
<dbReference type="GO" id="GO:0046872">
    <property type="term" value="F:metal ion binding"/>
    <property type="evidence" value="ECO:0007669"/>
    <property type="project" value="UniProtKB-KW"/>
</dbReference>
<evidence type="ECO:0000313" key="13">
    <source>
        <dbReference type="EMBL" id="SGY95397.1"/>
    </source>
</evidence>
<comment type="subcellular location">
    <subcellularLocation>
        <location evidence="10">Cytoplasm</location>
    </subcellularLocation>
</comment>
<evidence type="ECO:0000256" key="1">
    <source>
        <dbReference type="ARBA" id="ARBA00001638"/>
    </source>
</evidence>
<dbReference type="SUPFAM" id="SSF109604">
    <property type="entry name" value="HD-domain/PDEase-like"/>
    <property type="match status" value="1"/>
</dbReference>
<dbReference type="PATRIC" id="fig|80854.5.peg.3597"/>
<dbReference type="PANTHER" id="PTHR11845:SF13">
    <property type="entry name" value="5'-DEOXYNUCLEOTIDASE HDDC2"/>
    <property type="match status" value="1"/>
</dbReference>
<accession>A0A090IFK4</accession>
<keyword evidence="6 10" id="KW-0963">Cytoplasm</keyword>
<comment type="function">
    <text evidence="10">Catalyzes the strictly specific dephosphorylation of 2'-deoxyribonucleoside 5'-monophosphates.</text>
</comment>
<sequence length="192" mass="22158">MSHFFAHLARMKLIYRWPLMRNVTNENIAEHSLQVAMVAHALALIGNTYYDKNYDPDKAASMALFHDTTEVLTGDLPTPVKYYNKAIIREYNKIELAAEKTLLDMLPTELRDAYKPLLSTPDLDPIYKKLVKDADILCAYMKCIEEESCGNHEFSKAKLRCKNALDERITDEIRYFLDVFLPSIGQPFDDMN</sequence>
<comment type="subunit">
    <text evidence="4 10">Homodimer.</text>
</comment>
<dbReference type="PROSITE" id="PS51831">
    <property type="entry name" value="HD"/>
    <property type="match status" value="1"/>
</dbReference>
<dbReference type="EMBL" id="FPLJ01000039">
    <property type="protein sequence ID" value="SGY88436.1"/>
    <property type="molecule type" value="Genomic_DNA"/>
</dbReference>
<evidence type="ECO:0000256" key="5">
    <source>
        <dbReference type="ARBA" id="ARBA00012964"/>
    </source>
</evidence>
<dbReference type="OrthoDB" id="9812744at2"/>
<dbReference type="Pfam" id="PF12917">
    <property type="entry name" value="YfbR-like"/>
    <property type="match status" value="1"/>
</dbReference>
<comment type="similarity">
    <text evidence="10">Belongs to the 5DNU family.</text>
</comment>
<dbReference type="Proteomes" id="UP000182660">
    <property type="component" value="Unassembled WGS sequence"/>
</dbReference>
<dbReference type="InterPro" id="IPR022971">
    <property type="entry name" value="YfbR"/>
</dbReference>
<feature type="binding site" evidence="10">
    <location>
        <position position="135"/>
    </location>
    <ligand>
        <name>a divalent metal cation</name>
        <dbReference type="ChEBI" id="CHEBI:60240"/>
    </ligand>
</feature>
<feature type="binding site" evidence="10">
    <location>
        <position position="67"/>
    </location>
    <ligand>
        <name>substrate</name>
    </ligand>
</feature>
<dbReference type="GO" id="GO:0000166">
    <property type="term" value="F:nucleotide binding"/>
    <property type="evidence" value="ECO:0007669"/>
    <property type="project" value="UniProtKB-KW"/>
</dbReference>
<dbReference type="InterPro" id="IPR039356">
    <property type="entry name" value="YfbR/HDDC2"/>
</dbReference>
<evidence type="ECO:0000313" key="15">
    <source>
        <dbReference type="Proteomes" id="UP000183794"/>
    </source>
</evidence>
<evidence type="ECO:0000256" key="10">
    <source>
        <dbReference type="HAMAP-Rule" id="MF_01100"/>
    </source>
</evidence>
<dbReference type="AlphaFoldDB" id="A0A090IFK4"/>
<evidence type="ECO:0000256" key="2">
    <source>
        <dbReference type="ARBA" id="ARBA00001936"/>
    </source>
</evidence>
<feature type="binding site" evidence="10">
    <location>
        <position position="67"/>
    </location>
    <ligand>
        <name>a divalent metal cation</name>
        <dbReference type="ChEBI" id="CHEBI:60240"/>
    </ligand>
</feature>
<feature type="domain" description="HD" evidence="11">
    <location>
        <begin position="28"/>
        <end position="140"/>
    </location>
</feature>
<name>A0A090IFK4_9GAMM</name>
<feature type="binding site" evidence="10">
    <location>
        <begin position="75"/>
        <end position="78"/>
    </location>
    <ligand>
        <name>substrate</name>
    </ligand>
</feature>
<dbReference type="GO" id="GO:0005737">
    <property type="term" value="C:cytoplasm"/>
    <property type="evidence" value="ECO:0007669"/>
    <property type="project" value="UniProtKB-SubCell"/>
</dbReference>
<dbReference type="NCBIfam" id="NF003009">
    <property type="entry name" value="PRK03826.1"/>
    <property type="match status" value="1"/>
</dbReference>
<dbReference type="GeneID" id="61295397"/>
<dbReference type="HAMAP" id="MF_01100">
    <property type="entry name" value="5DNU"/>
    <property type="match status" value="1"/>
</dbReference>
<evidence type="ECO:0000256" key="7">
    <source>
        <dbReference type="ARBA" id="ARBA00022723"/>
    </source>
</evidence>
<dbReference type="InterPro" id="IPR006674">
    <property type="entry name" value="HD_domain"/>
</dbReference>
<comment type="catalytic activity">
    <reaction evidence="1 10">
        <text>a 2'-deoxyribonucleoside 5'-phosphate + H2O = a 2'-deoxyribonucleoside + phosphate</text>
        <dbReference type="Rhea" id="RHEA:36167"/>
        <dbReference type="ChEBI" id="CHEBI:15377"/>
        <dbReference type="ChEBI" id="CHEBI:18274"/>
        <dbReference type="ChEBI" id="CHEBI:43474"/>
        <dbReference type="ChEBI" id="CHEBI:65317"/>
        <dbReference type="EC" id="3.1.3.89"/>
    </reaction>
</comment>
<feature type="binding site" evidence="10">
    <location>
        <position position="31"/>
    </location>
    <ligand>
        <name>a divalent metal cation</name>
        <dbReference type="ChEBI" id="CHEBI:60240"/>
    </ligand>
</feature>
<feature type="binding site" evidence="10">
    <location>
        <position position="135"/>
    </location>
    <ligand>
        <name>substrate</name>
    </ligand>
</feature>
<feature type="binding site" evidence="10">
    <location>
        <position position="31"/>
    </location>
    <ligand>
        <name>substrate</name>
    </ligand>
</feature>
<keyword evidence="9 10" id="KW-0378">Hydrolase</keyword>
<keyword evidence="14" id="KW-1185">Reference proteome</keyword>
<comment type="cofactor">
    <cofactor evidence="2">
        <name>Mn(2+)</name>
        <dbReference type="ChEBI" id="CHEBI:29035"/>
    </cofactor>
</comment>
<dbReference type="SMART" id="SM00471">
    <property type="entry name" value="HDc"/>
    <property type="match status" value="1"/>
</dbReference>
<dbReference type="PANTHER" id="PTHR11845">
    <property type="entry name" value="5'-DEOXYNUCLEOTIDASE HDDC2"/>
    <property type="match status" value="1"/>
</dbReference>
<evidence type="ECO:0000256" key="9">
    <source>
        <dbReference type="ARBA" id="ARBA00022801"/>
    </source>
</evidence>
<evidence type="ECO:0000256" key="4">
    <source>
        <dbReference type="ARBA" id="ARBA00011738"/>
    </source>
</evidence>
<evidence type="ECO:0000259" key="11">
    <source>
        <dbReference type="PROSITE" id="PS51831"/>
    </source>
</evidence>
<dbReference type="InterPro" id="IPR003607">
    <property type="entry name" value="HD/PDEase_dom"/>
</dbReference>
<reference evidence="13 15" key="2">
    <citation type="submission" date="2016-11" db="EMBL/GenBank/DDBJ databases">
        <authorList>
            <person name="Jaros S."/>
            <person name="Januszkiewicz K."/>
            <person name="Wedrychowicz H."/>
        </authorList>
    </citation>
    <scope>NUCLEOTIDE SEQUENCE [LARGE SCALE GENOMIC DNA]</scope>
    <source>
        <strain evidence="13">NVI 5450</strain>
    </source>
</reference>
<reference evidence="12 14" key="1">
    <citation type="submission" date="2016-11" db="EMBL/GenBank/DDBJ databases">
        <authorList>
            <person name="Klemetsen T."/>
        </authorList>
    </citation>
    <scope>NUCLEOTIDE SEQUENCE [LARGE SCALE GENOMIC DNA]</scope>
    <source>
        <strain evidence="12">MT 2528</strain>
    </source>
</reference>
<dbReference type="Gene3D" id="1.10.3210.10">
    <property type="entry name" value="Hypothetical protein af1432"/>
    <property type="match status" value="1"/>
</dbReference>
<gene>
    <name evidence="12" type="ORF">MT2528_1513</name>
    <name evidence="13" type="ORF">NVI5450_1712</name>
</gene>
<dbReference type="EC" id="3.1.3.89" evidence="5"/>
<dbReference type="EMBL" id="FPLD01000051">
    <property type="protein sequence ID" value="SGY95397.1"/>
    <property type="molecule type" value="Genomic_DNA"/>
</dbReference>
<evidence type="ECO:0000256" key="8">
    <source>
        <dbReference type="ARBA" id="ARBA00022741"/>
    </source>
</evidence>
<feature type="binding site" evidence="10">
    <location>
        <begin position="16"/>
        <end position="17"/>
    </location>
    <ligand>
        <name>substrate</name>
    </ligand>
</feature>
<evidence type="ECO:0000313" key="12">
    <source>
        <dbReference type="EMBL" id="SGY88436.1"/>
    </source>
</evidence>
<dbReference type="STRING" id="80854.MVIS_3399"/>
<dbReference type="Proteomes" id="UP000183794">
    <property type="component" value="Unassembled WGS sequence"/>
</dbReference>
<evidence type="ECO:0000256" key="3">
    <source>
        <dbReference type="ARBA" id="ARBA00001941"/>
    </source>
</evidence>
<evidence type="ECO:0000313" key="14">
    <source>
        <dbReference type="Proteomes" id="UP000182660"/>
    </source>
</evidence>
<dbReference type="RefSeq" id="WP_045111411.1">
    <property type="nucleotide sequence ID" value="NZ_CAWQZC010000118.1"/>
</dbReference>
<dbReference type="KEGG" id="mvs:MVIS_3399"/>
<feature type="site" description="Appears to be important in orienting the phosphate for catalysis" evidence="10">
    <location>
        <position position="16"/>
    </location>
</feature>
<comment type="cofactor">
    <cofactor evidence="3">
        <name>Co(2+)</name>
        <dbReference type="ChEBI" id="CHEBI:48828"/>
    </cofactor>
</comment>
<evidence type="ECO:0000256" key="6">
    <source>
        <dbReference type="ARBA" id="ARBA00022490"/>
    </source>
</evidence>
<protein>
    <recommendedName>
        <fullName evidence="5">5'-deoxynucleotidase</fullName>
        <ecNumber evidence="5">3.1.3.89</ecNumber>
    </recommendedName>
</protein>
<keyword evidence="7 10" id="KW-0479">Metal-binding</keyword>
<feature type="binding site" evidence="10">
    <location>
        <position position="66"/>
    </location>
    <ligand>
        <name>a divalent metal cation</name>
        <dbReference type="ChEBI" id="CHEBI:60240"/>
    </ligand>
</feature>
<organism evidence="13 15">
    <name type="scientific">Moritella viscosa</name>
    <dbReference type="NCBI Taxonomy" id="80854"/>
    <lineage>
        <taxon>Bacteria</taxon>
        <taxon>Pseudomonadati</taxon>
        <taxon>Pseudomonadota</taxon>
        <taxon>Gammaproteobacteria</taxon>
        <taxon>Alteromonadales</taxon>
        <taxon>Moritellaceae</taxon>
        <taxon>Moritella</taxon>
    </lineage>
</organism>
<proteinExistence type="inferred from homology"/>
<dbReference type="GO" id="GO:0002953">
    <property type="term" value="F:5'-deoxynucleotidase activity"/>
    <property type="evidence" value="ECO:0007669"/>
    <property type="project" value="UniProtKB-EC"/>
</dbReference>
<comment type="cofactor">
    <cofactor evidence="10">
        <name>a divalent metal cation</name>
        <dbReference type="ChEBI" id="CHEBI:60240"/>
    </cofactor>
</comment>
<keyword evidence="8 10" id="KW-0547">Nucleotide-binding</keyword>